<evidence type="ECO:0000313" key="3">
    <source>
        <dbReference type="Proteomes" id="UP001168423"/>
    </source>
</evidence>
<feature type="region of interest" description="Disordered" evidence="1">
    <location>
        <begin position="22"/>
        <end position="67"/>
    </location>
</feature>
<dbReference type="InterPro" id="IPR019292">
    <property type="entry name" value="McrC"/>
</dbReference>
<name>A0ABT8M4J8_9EURY</name>
<dbReference type="Proteomes" id="UP001168423">
    <property type="component" value="Unassembled WGS sequence"/>
</dbReference>
<dbReference type="EMBL" id="VCYI01000015">
    <property type="protein sequence ID" value="MDN7013516.1"/>
    <property type="molecule type" value="Genomic_DNA"/>
</dbReference>
<dbReference type="PANTHER" id="PTHR38733:SF1">
    <property type="entry name" value="TYPE IV METHYL-DIRECTED RESTRICTION ENZYME ECOKMCRBC"/>
    <property type="match status" value="1"/>
</dbReference>
<dbReference type="PANTHER" id="PTHR38733">
    <property type="entry name" value="PROTEIN MCRC"/>
    <property type="match status" value="1"/>
</dbReference>
<feature type="compositionally biased region" description="Polar residues" evidence="1">
    <location>
        <begin position="23"/>
        <end position="53"/>
    </location>
</feature>
<comment type="caution">
    <text evidence="2">The sequence shown here is derived from an EMBL/GenBank/DDBJ whole genome shotgun (WGS) entry which is preliminary data.</text>
</comment>
<accession>A0ABT8M4J8</accession>
<gene>
    <name evidence="2" type="ORF">FGW20_10815</name>
</gene>
<organism evidence="2 3">
    <name type="scientific">Methanoculleus methanifontis</name>
    <dbReference type="NCBI Taxonomy" id="2584086"/>
    <lineage>
        <taxon>Archaea</taxon>
        <taxon>Methanobacteriati</taxon>
        <taxon>Methanobacteriota</taxon>
        <taxon>Stenosarchaea group</taxon>
        <taxon>Methanomicrobia</taxon>
        <taxon>Methanomicrobiales</taxon>
        <taxon>Methanomicrobiaceae</taxon>
        <taxon>Methanoculleus</taxon>
    </lineage>
</organism>
<proteinExistence type="predicted"/>
<protein>
    <recommendedName>
        <fullName evidence="4">5-methylcytosine-specific restriction enzyme subunit McrC</fullName>
    </recommendedName>
</protein>
<dbReference type="Pfam" id="PF10117">
    <property type="entry name" value="McrBC"/>
    <property type="match status" value="1"/>
</dbReference>
<sequence>MPDRETMRLRCYASRGIMRSFPSFRNTTTMRPPDSTKLSGANSSNSPRTSGVSKSMRDYTATSSSWQSKRLRTGTMNRNMPNQMSENQPVATLFEYQRYPYVSSKTDSFGEGTLHLTKKTIELLDCLNNKRPFLEIGRDSIKPLNYVGVVRANGFTVQILPKLFAWESCREQRAMAAANLLKMLSHTENVPITEVDPAGLDLRKMDLFEVFIRLFAKSLLNTIKNSLKREYIRNSNELHVIRGRIDFRHYINPARMHIIPCRYHELSVDNLLNRTLKYTCYLMSRTVSDFTTIRLLRSIVNHLAPVTLTPVSVAEIDRIAFSRLNRIFEPHIRLCRVFLSNSSLTLQASKVESFSLLIPMERLFEEFISAVLAEDPAYFFGRNVPVRSQAIVGRLAKDANGTEFFNMRPDVVIGWPRIEGVIDTKYKQLDPGDRKLGVSQADLYQMYAYAAKTNTGRCMLLYPEVLLEQKQNFALTVRSPEGTDMDVSLMIRAVRLSHDLNRREGWAAFRSELREIVRPLIAEQEPLTPTESGRAAVEG</sequence>
<keyword evidence="3" id="KW-1185">Reference proteome</keyword>
<evidence type="ECO:0000256" key="1">
    <source>
        <dbReference type="SAM" id="MobiDB-lite"/>
    </source>
</evidence>
<evidence type="ECO:0008006" key="4">
    <source>
        <dbReference type="Google" id="ProtNLM"/>
    </source>
</evidence>
<evidence type="ECO:0000313" key="2">
    <source>
        <dbReference type="EMBL" id="MDN7013516.1"/>
    </source>
</evidence>
<reference evidence="2" key="1">
    <citation type="submission" date="2019-05" db="EMBL/GenBank/DDBJ databases">
        <title>Isolation and characterization of methanogens from the cold seep sediment at Four-Way Closure Ridge.</title>
        <authorList>
            <person name="You Y.-T."/>
            <person name="Chen S.-C."/>
            <person name="Zhang W.-L."/>
            <person name="Lai M.-C."/>
        </authorList>
    </citation>
    <scope>NUCLEOTIDE SEQUENCE</scope>
    <source>
        <strain evidence="2">FWC-SCC3</strain>
    </source>
</reference>